<dbReference type="EMBL" id="JAAGLI010000409">
    <property type="protein sequence ID" value="NEA24144.1"/>
    <property type="molecule type" value="Genomic_DNA"/>
</dbReference>
<gene>
    <name evidence="2" type="ORF">G3I70_16840</name>
</gene>
<sequence>MISWKAPLAAAAALLLAAGLASPAAAATRGDFTPVPLPFFWPYNYLYDIDAASPDSVWIAGHQGEWYLPVNGRTVHGNPVVRRWKGGDWVEYDLQNLSSEGHIDDVDAVGPEDVWIAGTKWHDTGGSEPYVAHFAGSGFTQVGLPAGAADGGARLQAGPSGVWLTTSDAIYSRTDGAWTRVAPRPDMYLHTAYIRAADDIWALGTASITESPLVARHWDGRTWQSVPVRPPVDTVVIYDVLALSPADAWAVGHRTASGGRDTSPLLMHWDGTSWTSTAVPPGLDDLVRIVKGADGTLWALGHAEDAPAEPGLLRYGGGAWERVPTTAVPNRVDFKAKALTVVPGTGALWTVGAGTIGGPVVLTDR</sequence>
<comment type="caution">
    <text evidence="2">The sequence shown here is derived from an EMBL/GenBank/DDBJ whole genome shotgun (WGS) entry which is preliminary data.</text>
</comment>
<accession>A0A6L9QJ83</accession>
<evidence type="ECO:0000313" key="2">
    <source>
        <dbReference type="EMBL" id="NEA24144.1"/>
    </source>
</evidence>
<organism evidence="2 3">
    <name type="scientific">Actinomadura bangladeshensis</name>
    <dbReference type="NCBI Taxonomy" id="453573"/>
    <lineage>
        <taxon>Bacteria</taxon>
        <taxon>Bacillati</taxon>
        <taxon>Actinomycetota</taxon>
        <taxon>Actinomycetes</taxon>
        <taxon>Streptosporangiales</taxon>
        <taxon>Thermomonosporaceae</taxon>
        <taxon>Actinomadura</taxon>
    </lineage>
</organism>
<protein>
    <recommendedName>
        <fullName evidence="4">Secreted protein</fullName>
    </recommendedName>
</protein>
<dbReference type="AlphaFoldDB" id="A0A6L9QJ83"/>
<evidence type="ECO:0000313" key="3">
    <source>
        <dbReference type="Proteomes" id="UP000475532"/>
    </source>
</evidence>
<evidence type="ECO:0000256" key="1">
    <source>
        <dbReference type="SAM" id="SignalP"/>
    </source>
</evidence>
<dbReference type="Proteomes" id="UP000475532">
    <property type="component" value="Unassembled WGS sequence"/>
</dbReference>
<reference evidence="2 3" key="1">
    <citation type="submission" date="2020-01" db="EMBL/GenBank/DDBJ databases">
        <title>Insect and environment-associated Actinomycetes.</title>
        <authorList>
            <person name="Currrie C."/>
            <person name="Chevrette M."/>
            <person name="Carlson C."/>
            <person name="Stubbendieck R."/>
            <person name="Wendt-Pienkowski E."/>
        </authorList>
    </citation>
    <scope>NUCLEOTIDE SEQUENCE [LARGE SCALE GENOMIC DNA]</scope>
    <source>
        <strain evidence="2 3">SID10258</strain>
    </source>
</reference>
<name>A0A6L9QJ83_9ACTN</name>
<keyword evidence="1" id="KW-0732">Signal</keyword>
<evidence type="ECO:0008006" key="4">
    <source>
        <dbReference type="Google" id="ProtNLM"/>
    </source>
</evidence>
<feature type="chain" id="PRO_5026950344" description="Secreted protein" evidence="1">
    <location>
        <begin position="27"/>
        <end position="365"/>
    </location>
</feature>
<dbReference type="RefSeq" id="WP_163057115.1">
    <property type="nucleotide sequence ID" value="NZ_JAAGLI010000409.1"/>
</dbReference>
<feature type="signal peptide" evidence="1">
    <location>
        <begin position="1"/>
        <end position="26"/>
    </location>
</feature>
<proteinExistence type="predicted"/>